<evidence type="ECO:0000256" key="1">
    <source>
        <dbReference type="SAM" id="MobiDB-lite"/>
    </source>
</evidence>
<organism evidence="2 3">
    <name type="scientific">Sparassis crispa</name>
    <dbReference type="NCBI Taxonomy" id="139825"/>
    <lineage>
        <taxon>Eukaryota</taxon>
        <taxon>Fungi</taxon>
        <taxon>Dikarya</taxon>
        <taxon>Basidiomycota</taxon>
        <taxon>Agaricomycotina</taxon>
        <taxon>Agaricomycetes</taxon>
        <taxon>Polyporales</taxon>
        <taxon>Sparassidaceae</taxon>
        <taxon>Sparassis</taxon>
    </lineage>
</organism>
<dbReference type="Proteomes" id="UP000287166">
    <property type="component" value="Unassembled WGS sequence"/>
</dbReference>
<feature type="region of interest" description="Disordered" evidence="1">
    <location>
        <begin position="73"/>
        <end position="126"/>
    </location>
</feature>
<dbReference type="AlphaFoldDB" id="A0A401GMM2"/>
<dbReference type="GeneID" id="38780380"/>
<dbReference type="InParanoid" id="A0A401GMM2"/>
<dbReference type="RefSeq" id="XP_027614376.1">
    <property type="nucleotide sequence ID" value="XM_027758575.1"/>
</dbReference>
<sequence>MDESIGSCFGACCAICTSSALEQWCFSNKCGTRGNGSSGCCGSCFDRSFDHDEFAEERRAGKAVGVAVDVQPSPKNGMEVARRSSDFAVPAEGGGTGKEAKDDEEGRRPRLDHARATLLHGTSVRR</sequence>
<comment type="caution">
    <text evidence="2">The sequence shown here is derived from an EMBL/GenBank/DDBJ whole genome shotgun (WGS) entry which is preliminary data.</text>
</comment>
<gene>
    <name evidence="2" type="ORF">SCP_0505120</name>
</gene>
<evidence type="ECO:0000313" key="3">
    <source>
        <dbReference type="Proteomes" id="UP000287166"/>
    </source>
</evidence>
<accession>A0A401GMM2</accession>
<feature type="compositionally biased region" description="Basic and acidic residues" evidence="1">
    <location>
        <begin position="98"/>
        <end position="115"/>
    </location>
</feature>
<name>A0A401GMM2_9APHY</name>
<dbReference type="EMBL" id="BFAD01000005">
    <property type="protein sequence ID" value="GBE83463.1"/>
    <property type="molecule type" value="Genomic_DNA"/>
</dbReference>
<keyword evidence="3" id="KW-1185">Reference proteome</keyword>
<reference evidence="2 3" key="1">
    <citation type="journal article" date="2018" name="Sci. Rep.">
        <title>Genome sequence of the cauliflower mushroom Sparassis crispa (Hanabiratake) and its association with beneficial usage.</title>
        <authorList>
            <person name="Kiyama R."/>
            <person name="Furutani Y."/>
            <person name="Kawaguchi K."/>
            <person name="Nakanishi T."/>
        </authorList>
    </citation>
    <scope>NUCLEOTIDE SEQUENCE [LARGE SCALE GENOMIC DNA]</scope>
</reference>
<evidence type="ECO:0000313" key="2">
    <source>
        <dbReference type="EMBL" id="GBE83463.1"/>
    </source>
</evidence>
<proteinExistence type="predicted"/>
<protein>
    <submittedName>
        <fullName evidence="2">Uncharacterized protein</fullName>
    </submittedName>
</protein>